<keyword evidence="3" id="KW-1185">Reference proteome</keyword>
<feature type="transmembrane region" description="Helical" evidence="1">
    <location>
        <begin position="110"/>
        <end position="130"/>
    </location>
</feature>
<dbReference type="EMBL" id="FQYQ01000007">
    <property type="protein sequence ID" value="SHI94817.1"/>
    <property type="molecule type" value="Genomic_DNA"/>
</dbReference>
<keyword evidence="1" id="KW-1133">Transmembrane helix</keyword>
<name>A0A1M6FAX7_PSEXY</name>
<protein>
    <submittedName>
        <fullName evidence="2">TraX protein</fullName>
    </submittedName>
</protein>
<keyword evidence="1" id="KW-0812">Transmembrane</keyword>
<dbReference type="RefSeq" id="WP_072915063.1">
    <property type="nucleotide sequence ID" value="NZ_FQYQ01000007.1"/>
</dbReference>
<dbReference type="AlphaFoldDB" id="A0A1M6FAX7"/>
<evidence type="ECO:0000313" key="2">
    <source>
        <dbReference type="EMBL" id="SHI94817.1"/>
    </source>
</evidence>
<gene>
    <name evidence="2" type="ORF">SAMN02745725_01439</name>
</gene>
<accession>A0A1M6FAX7</accession>
<feature type="transmembrane region" description="Helical" evidence="1">
    <location>
        <begin position="142"/>
        <end position="158"/>
    </location>
</feature>
<dbReference type="InterPro" id="IPR008875">
    <property type="entry name" value="TraX"/>
</dbReference>
<feature type="transmembrane region" description="Helical" evidence="1">
    <location>
        <begin position="164"/>
        <end position="181"/>
    </location>
</feature>
<proteinExistence type="predicted"/>
<evidence type="ECO:0000313" key="3">
    <source>
        <dbReference type="Proteomes" id="UP000184185"/>
    </source>
</evidence>
<keyword evidence="1" id="KW-0472">Membrane</keyword>
<reference evidence="2 3" key="1">
    <citation type="submission" date="2016-11" db="EMBL/GenBank/DDBJ databases">
        <authorList>
            <person name="Jaros S."/>
            <person name="Januszkiewicz K."/>
            <person name="Wedrychowicz H."/>
        </authorList>
    </citation>
    <scope>NUCLEOTIDE SEQUENCE [LARGE SCALE GENOMIC DNA]</scope>
    <source>
        <strain evidence="2 3">DSM 14809</strain>
    </source>
</reference>
<feature type="transmembrane region" description="Helical" evidence="1">
    <location>
        <begin position="233"/>
        <end position="249"/>
    </location>
</feature>
<dbReference type="OrthoDB" id="9781069at2"/>
<feature type="transmembrane region" description="Helical" evidence="1">
    <location>
        <begin position="12"/>
        <end position="32"/>
    </location>
</feature>
<evidence type="ECO:0000256" key="1">
    <source>
        <dbReference type="SAM" id="Phobius"/>
    </source>
</evidence>
<organism evidence="2 3">
    <name type="scientific">Pseudobutyrivibrio xylanivorans DSM 14809</name>
    <dbReference type="NCBI Taxonomy" id="1123012"/>
    <lineage>
        <taxon>Bacteria</taxon>
        <taxon>Bacillati</taxon>
        <taxon>Bacillota</taxon>
        <taxon>Clostridia</taxon>
        <taxon>Lachnospirales</taxon>
        <taxon>Lachnospiraceae</taxon>
        <taxon>Pseudobutyrivibrio</taxon>
    </lineage>
</organism>
<dbReference type="Proteomes" id="UP000184185">
    <property type="component" value="Unassembled WGS sequence"/>
</dbReference>
<feature type="transmembrane region" description="Helical" evidence="1">
    <location>
        <begin position="82"/>
        <end position="104"/>
    </location>
</feature>
<feature type="transmembrane region" description="Helical" evidence="1">
    <location>
        <begin position="52"/>
        <end position="70"/>
    </location>
</feature>
<feature type="transmembrane region" description="Helical" evidence="1">
    <location>
        <begin position="188"/>
        <end position="213"/>
    </location>
</feature>
<dbReference type="Pfam" id="PF05857">
    <property type="entry name" value="TraX"/>
    <property type="match status" value="1"/>
</dbReference>
<sequence length="250" mass="28335">MERKNNFSLSGNALKLIAIISMLIDHVAYGLYYNYGNAHDCLNWDLYQFLRIVGRLAFPLYCFLLVEGFFHTRDLKKYCIRLIILGLISEVLFDWALFSGPLVWNKTNVIFTLLIGLILIWIIDTAIKGPLFGIENEVKKKVVVLLCYAAGCAIAYFGHTDYNMVGVAVIVVMYYFHGNTVRRHMLAFGLGVLVLAFGCGETENAAFLMLLPIAFYNGERGSSSKVIRYTFNYFYPAHLLIIGIVRAILL</sequence>